<proteinExistence type="predicted"/>
<dbReference type="EMBL" id="OX395128">
    <property type="protein sequence ID" value="CAI5771372.1"/>
    <property type="molecule type" value="Genomic_DNA"/>
</dbReference>
<protein>
    <submittedName>
        <fullName evidence="2">Uncharacterized protein</fullName>
    </submittedName>
</protein>
<feature type="region of interest" description="Disordered" evidence="1">
    <location>
        <begin position="1"/>
        <end position="50"/>
    </location>
</feature>
<feature type="non-terminal residue" evidence="2">
    <location>
        <position position="1"/>
    </location>
</feature>
<accession>A0AA35K5U4</accession>
<evidence type="ECO:0000313" key="2">
    <source>
        <dbReference type="EMBL" id="CAI5771372.1"/>
    </source>
</evidence>
<organism evidence="2 3">
    <name type="scientific">Podarcis lilfordi</name>
    <name type="common">Lilford's wall lizard</name>
    <dbReference type="NCBI Taxonomy" id="74358"/>
    <lineage>
        <taxon>Eukaryota</taxon>
        <taxon>Metazoa</taxon>
        <taxon>Chordata</taxon>
        <taxon>Craniata</taxon>
        <taxon>Vertebrata</taxon>
        <taxon>Euteleostomi</taxon>
        <taxon>Lepidosauria</taxon>
        <taxon>Squamata</taxon>
        <taxon>Bifurcata</taxon>
        <taxon>Unidentata</taxon>
        <taxon>Episquamata</taxon>
        <taxon>Laterata</taxon>
        <taxon>Lacertibaenia</taxon>
        <taxon>Lacertidae</taxon>
        <taxon>Podarcis</taxon>
    </lineage>
</organism>
<feature type="compositionally biased region" description="Pro residues" evidence="1">
    <location>
        <begin position="1"/>
        <end position="10"/>
    </location>
</feature>
<evidence type="ECO:0000256" key="1">
    <source>
        <dbReference type="SAM" id="MobiDB-lite"/>
    </source>
</evidence>
<sequence>RCQPERPMPSGPCCRRRNHETSAGAPADFQQGGPNLLEKLPLIIQSPSSF</sequence>
<evidence type="ECO:0000313" key="3">
    <source>
        <dbReference type="Proteomes" id="UP001178461"/>
    </source>
</evidence>
<keyword evidence="3" id="KW-1185">Reference proteome</keyword>
<reference evidence="2" key="1">
    <citation type="submission" date="2022-12" db="EMBL/GenBank/DDBJ databases">
        <authorList>
            <person name="Alioto T."/>
            <person name="Alioto T."/>
            <person name="Gomez Garrido J."/>
        </authorList>
    </citation>
    <scope>NUCLEOTIDE SEQUENCE</scope>
</reference>
<name>A0AA35K5U4_9SAUR</name>
<dbReference type="Proteomes" id="UP001178461">
    <property type="component" value="Chromosome 3"/>
</dbReference>
<dbReference type="AlphaFoldDB" id="A0AA35K5U4"/>
<gene>
    <name evidence="2" type="ORF">PODLI_1B035247</name>
</gene>